<reference evidence="2 3" key="1">
    <citation type="submission" date="2016-10" db="EMBL/GenBank/DDBJ databases">
        <title>The genome sequence of Colletotrichum fioriniae PJ7.</title>
        <authorList>
            <person name="Baroncelli R."/>
        </authorList>
    </citation>
    <scope>NUCLEOTIDE SEQUENCE [LARGE SCALE GENOMIC DNA]</scope>
    <source>
        <strain evidence="2 3">Tom-12</strain>
    </source>
</reference>
<organism evidence="2 3">
    <name type="scientific">Colletotrichum tamarilloi</name>
    <dbReference type="NCBI Taxonomy" id="1209934"/>
    <lineage>
        <taxon>Eukaryota</taxon>
        <taxon>Fungi</taxon>
        <taxon>Dikarya</taxon>
        <taxon>Ascomycota</taxon>
        <taxon>Pezizomycotina</taxon>
        <taxon>Sordariomycetes</taxon>
        <taxon>Hypocreomycetidae</taxon>
        <taxon>Glomerellales</taxon>
        <taxon>Glomerellaceae</taxon>
        <taxon>Colletotrichum</taxon>
        <taxon>Colletotrichum acutatum species complex</taxon>
    </lineage>
</organism>
<dbReference type="EMBL" id="MLFU01000205">
    <property type="protein sequence ID" value="KAK1472977.1"/>
    <property type="molecule type" value="Genomic_DNA"/>
</dbReference>
<accession>A0ABQ9QJ59</accession>
<dbReference type="Proteomes" id="UP001227543">
    <property type="component" value="Unassembled WGS sequence"/>
</dbReference>
<name>A0ABQ9QJ59_9PEZI</name>
<feature type="non-terminal residue" evidence="2">
    <location>
        <position position="276"/>
    </location>
</feature>
<proteinExistence type="predicted"/>
<dbReference type="RefSeq" id="XP_060373211.1">
    <property type="nucleotide sequence ID" value="XM_060532205.1"/>
</dbReference>
<comment type="caution">
    <text evidence="2">The sequence shown here is derived from an EMBL/GenBank/DDBJ whole genome shotgun (WGS) entry which is preliminary data.</text>
</comment>
<protein>
    <submittedName>
        <fullName evidence="2">SET domain-containing protein</fullName>
    </submittedName>
</protein>
<evidence type="ECO:0000313" key="2">
    <source>
        <dbReference type="EMBL" id="KAK1472977.1"/>
    </source>
</evidence>
<evidence type="ECO:0000256" key="1">
    <source>
        <dbReference type="SAM" id="MobiDB-lite"/>
    </source>
</evidence>
<keyword evidence="3" id="KW-1185">Reference proteome</keyword>
<feature type="compositionally biased region" description="Basic and acidic residues" evidence="1">
    <location>
        <begin position="148"/>
        <end position="163"/>
    </location>
</feature>
<sequence length="276" mass="30561">MTPQEQRMDTLQQDLCRVILDLLAGILGDHSFGTLVKPVLRFETLIQDGKQGMQRQTSCTPMISKILDLSSIISQSENNRLSVDNARKGNTIGQPTLSTFGTQSVMDGVGWPSIRAQRTPHQGLPQLSTGTGANASFRRWGVSALRSDRKTADVEEEHPESQRHTQFTNGFPHPVNVQSNVVFIPQQSSIDRFVVNIWERIHGCMSFDSQNLLEQWQLVATAAKAGTGSSNDAVKIYFPEQLGFDKLQASSAEGTLSDIEIEGIFNRGNIFCRKIT</sequence>
<gene>
    <name evidence="2" type="ORF">CTAM01_16212</name>
</gene>
<evidence type="ECO:0000313" key="3">
    <source>
        <dbReference type="Proteomes" id="UP001227543"/>
    </source>
</evidence>
<dbReference type="GeneID" id="85416443"/>
<feature type="region of interest" description="Disordered" evidence="1">
    <location>
        <begin position="148"/>
        <end position="171"/>
    </location>
</feature>